<proteinExistence type="predicted"/>
<feature type="region of interest" description="Disordered" evidence="1">
    <location>
        <begin position="292"/>
        <end position="311"/>
    </location>
</feature>
<dbReference type="Proteomes" id="UP001202827">
    <property type="component" value="Unassembled WGS sequence"/>
</dbReference>
<name>A0ABT0IKJ4_9HYPH</name>
<evidence type="ECO:0000313" key="3">
    <source>
        <dbReference type="Proteomes" id="UP001202827"/>
    </source>
</evidence>
<feature type="compositionally biased region" description="Basic residues" evidence="1">
    <location>
        <begin position="297"/>
        <end position="311"/>
    </location>
</feature>
<comment type="caution">
    <text evidence="2">The sequence shown here is derived from an EMBL/GenBank/DDBJ whole genome shotgun (WGS) entry which is preliminary data.</text>
</comment>
<dbReference type="RefSeq" id="WP_248681331.1">
    <property type="nucleotide sequence ID" value="NZ_JALPRY010000001.1"/>
</dbReference>
<evidence type="ECO:0000313" key="2">
    <source>
        <dbReference type="EMBL" id="MCK8778407.1"/>
    </source>
</evidence>
<keyword evidence="3" id="KW-1185">Reference proteome</keyword>
<reference evidence="2 3" key="1">
    <citation type="submission" date="2022-04" db="EMBL/GenBank/DDBJ databases">
        <title>Rhizobium coralii sp. nov., isolated from coral Turbinaria peltata.</title>
        <authorList>
            <person name="Sun H."/>
        </authorList>
    </citation>
    <scope>NUCLEOTIDE SEQUENCE [LARGE SCALE GENOMIC DNA]</scope>
    <source>
        <strain evidence="2 3">NTR19</strain>
    </source>
</reference>
<dbReference type="EMBL" id="JALPRY010000001">
    <property type="protein sequence ID" value="MCK8778407.1"/>
    <property type="molecule type" value="Genomic_DNA"/>
</dbReference>
<evidence type="ECO:0000256" key="1">
    <source>
        <dbReference type="SAM" id="MobiDB-lite"/>
    </source>
</evidence>
<organism evidence="2 3">
    <name type="scientific">Neorhizobium turbinariae</name>
    <dbReference type="NCBI Taxonomy" id="2937795"/>
    <lineage>
        <taxon>Bacteria</taxon>
        <taxon>Pseudomonadati</taxon>
        <taxon>Pseudomonadota</taxon>
        <taxon>Alphaproteobacteria</taxon>
        <taxon>Hyphomicrobiales</taxon>
        <taxon>Rhizobiaceae</taxon>
        <taxon>Rhizobium/Agrobacterium group</taxon>
        <taxon>Neorhizobium</taxon>
    </lineage>
</organism>
<accession>A0ABT0IKJ4</accession>
<gene>
    <name evidence="2" type="ORF">M0654_00285</name>
</gene>
<sequence>MAKVKSFDGEVDRICGVFAQMREALQPVMQMLHVAAEDAVLPDDETLQREEARLEAEIVERRKAETTLARLAYEMSRQIARRKTEFEEREEPSRSDRLIGLFSRSMMQRRLEARASSPSLLLHLEELLRRGDLLAGMIREERELLVMERRRTESCLVTFIDHRPEMIQALKGETGEAMTTLEATRRVQRILATFEGFVGEINHRIGTCNVLLHKISADMEDVLILYQVVFEASRRDGSEPLAVERFPSLEQETDRFIRGMLTIHGLNGRRERADAVFAAHFPGVVPAEPPVPTVQPAKRRWGLPRLRPARS</sequence>
<protein>
    <submittedName>
        <fullName evidence="2">Uncharacterized protein</fullName>
    </submittedName>
</protein>